<dbReference type="Pfam" id="PF01048">
    <property type="entry name" value="PNP_UDP_1"/>
    <property type="match status" value="1"/>
</dbReference>
<feature type="domain" description="Nucleoside phosphorylase" evidence="1">
    <location>
        <begin position="340"/>
        <end position="544"/>
    </location>
</feature>
<dbReference type="InterPro" id="IPR035994">
    <property type="entry name" value="Nucleoside_phosphorylase_sf"/>
</dbReference>
<dbReference type="PANTHER" id="PTHR46832:SF1">
    <property type="entry name" value="5'-METHYLTHIOADENOSINE_S-ADENOSYLHOMOCYSTEINE NUCLEOSIDASE"/>
    <property type="match status" value="1"/>
</dbReference>
<protein>
    <recommendedName>
        <fullName evidence="1">Nucleoside phosphorylase domain-containing protein</fullName>
    </recommendedName>
</protein>
<evidence type="ECO:0000259" key="1">
    <source>
        <dbReference type="Pfam" id="PF01048"/>
    </source>
</evidence>
<dbReference type="RefSeq" id="WP_369458965.1">
    <property type="nucleotide sequence ID" value="NZ_JBGBDC010000001.1"/>
</dbReference>
<organism evidence="2 3">
    <name type="scientific">Comamonas sediminis</name>
    <dbReference type="NCBI Taxonomy" id="1783360"/>
    <lineage>
        <taxon>Bacteria</taxon>
        <taxon>Pseudomonadati</taxon>
        <taxon>Pseudomonadota</taxon>
        <taxon>Betaproteobacteria</taxon>
        <taxon>Burkholderiales</taxon>
        <taxon>Comamonadaceae</taxon>
        <taxon>Comamonas</taxon>
    </lineage>
</organism>
<dbReference type="InterPro" id="IPR000845">
    <property type="entry name" value="Nucleoside_phosphorylase_d"/>
</dbReference>
<comment type="caution">
    <text evidence="2">The sequence shown here is derived from an EMBL/GenBank/DDBJ whole genome shotgun (WGS) entry which is preliminary data.</text>
</comment>
<dbReference type="Gene3D" id="3.40.50.1580">
    <property type="entry name" value="Nucleoside phosphorylase domain"/>
    <property type="match status" value="1"/>
</dbReference>
<accession>A0ABV4AXN3</accession>
<gene>
    <name evidence="2" type="ORF">AB7A72_03020</name>
</gene>
<evidence type="ECO:0000313" key="3">
    <source>
        <dbReference type="Proteomes" id="UP001562178"/>
    </source>
</evidence>
<dbReference type="SUPFAM" id="SSF53167">
    <property type="entry name" value="Purine and uridine phosphorylases"/>
    <property type="match status" value="1"/>
</dbReference>
<keyword evidence="3" id="KW-1185">Reference proteome</keyword>
<name>A0ABV4AXN3_9BURK</name>
<proteinExistence type="predicted"/>
<sequence length="547" mass="61530">MSYRINLLWKVVVELDLGEIKAIHPDSRFLFQNKGGRSFLRQLGGDFRSTYAPIVLQPTDIFYQVIEEVCDKFEFEKGRFPLKFNNNFLAQENRLNVTLHLYDRYLCASFSMDEFAVPLDADLMKIQELKNHIQVNGLVRKILATVIRGRKNDGELPRSPKIYPCIRIVAQSEDVSSWRQKMVNLVTHHANASLISGAVLEKNSKHQIDQALLLFDRQGVAGYVPFEASSSSEHSHYQRFKNAISILEYAAILSKQLETFEWVPDDVRKCIQNPKAAVPKSVSARYIWMLAVEEFSLQTDLENWIVMAKPVSKVLVITVTTIESLTVRNRFKVATGHEAKIKEINGFKYAYLGRLGFREIFHATSGMGTGGLAGAQESVRRSIEAIDPTEVIMVGIAFGVDDKKQKIGDVLVSKQVLLYEPQRVSVDFELTSRGDKVSASTRLLGWVAEAELKWNDNFEIQTGLILSGEKLIDNAQFKSELIRIAPEAIGGEMEAAGVYVSSQIAKKDWIIIKGICDWADGEKSKGKEENQKIAANSAVSFLISMLD</sequence>
<dbReference type="Proteomes" id="UP001562178">
    <property type="component" value="Unassembled WGS sequence"/>
</dbReference>
<dbReference type="PANTHER" id="PTHR46832">
    <property type="entry name" value="5'-METHYLTHIOADENOSINE/S-ADENOSYLHOMOCYSTEINE NUCLEOSIDASE"/>
    <property type="match status" value="1"/>
</dbReference>
<dbReference type="EMBL" id="JBGBDC010000001">
    <property type="protein sequence ID" value="MEY2249966.1"/>
    <property type="molecule type" value="Genomic_DNA"/>
</dbReference>
<reference evidence="2 3" key="1">
    <citation type="journal article" date="2016" name="Int. J. Syst. Evol. Microbiol.">
        <title>Description of Comamonas sediminis sp. nov., isolated from lagoon sediments.</title>
        <authorList>
            <person name="Subhash Y."/>
            <person name="Bang J.J."/>
            <person name="You T.H."/>
            <person name="Lee S.S."/>
        </authorList>
    </citation>
    <scope>NUCLEOTIDE SEQUENCE [LARGE SCALE GENOMIC DNA]</scope>
    <source>
        <strain evidence="2 3">JCM 31169</strain>
    </source>
</reference>
<evidence type="ECO:0000313" key="2">
    <source>
        <dbReference type="EMBL" id="MEY2249966.1"/>
    </source>
</evidence>